<evidence type="ECO:0000313" key="2">
    <source>
        <dbReference type="Proteomes" id="UP000051870"/>
    </source>
</evidence>
<dbReference type="RefSeq" id="WP_058309601.1">
    <property type="nucleotide sequence ID" value="NZ_CYTW01000001.1"/>
</dbReference>
<dbReference type="SUPFAM" id="SSF53335">
    <property type="entry name" value="S-adenosyl-L-methionine-dependent methyltransferases"/>
    <property type="match status" value="1"/>
</dbReference>
<dbReference type="AlphaFoldDB" id="A0A0P1I1A8"/>
<dbReference type="InterPro" id="IPR029063">
    <property type="entry name" value="SAM-dependent_MTases_sf"/>
</dbReference>
<sequence length="303" mass="34339">MADQSGFPSTIQDHVSMFASKDWQGIDAKGLRQAALVPTMLNIEEQAFYLWLTREWFQGCGAVADLGSFAGGSAACLAEGFKQAEKSEIVHAYDKFEVGKYRALTKRHARYLARPPASECGLSPRPLPEFSGTDLLPLAQFFLEPWGDQIKLHKGRIEELGWHGGDIELLVMDASKTAETMDLMSRQFFPHLIPGKSVVVQQDFLWWQQPWIAAQMALLQPYFEPVAYIPKHSVSFLCTKAVPVDVLKDISVAEFGDREMIQALRNMKQRLKGFPLDRYMRRLIEAVKANPEKRKAFQFETKP</sequence>
<keyword evidence="2" id="KW-1185">Reference proteome</keyword>
<dbReference type="STRING" id="1715693.PH7735_00342"/>
<gene>
    <name evidence="1" type="ORF">PH7735_00342</name>
</gene>
<accession>A0A0P1I1A8</accession>
<organism evidence="1 2">
    <name type="scientific">Shimia thalassica</name>
    <dbReference type="NCBI Taxonomy" id="1715693"/>
    <lineage>
        <taxon>Bacteria</taxon>
        <taxon>Pseudomonadati</taxon>
        <taxon>Pseudomonadota</taxon>
        <taxon>Alphaproteobacteria</taxon>
        <taxon>Rhodobacterales</taxon>
        <taxon>Roseobacteraceae</taxon>
    </lineage>
</organism>
<dbReference type="GeneID" id="83879433"/>
<protein>
    <submittedName>
        <fullName evidence="1">Uncharacterized protein</fullName>
    </submittedName>
</protein>
<dbReference type="Proteomes" id="UP000051870">
    <property type="component" value="Unassembled WGS sequence"/>
</dbReference>
<evidence type="ECO:0000313" key="1">
    <source>
        <dbReference type="EMBL" id="CUJ84139.1"/>
    </source>
</evidence>
<proteinExistence type="predicted"/>
<reference evidence="2" key="1">
    <citation type="submission" date="2015-09" db="EMBL/GenBank/DDBJ databases">
        <authorList>
            <person name="Rodrigo-Torres Lidia"/>
            <person name="Arahal R.David."/>
        </authorList>
    </citation>
    <scope>NUCLEOTIDE SEQUENCE [LARGE SCALE GENOMIC DNA]</scope>
    <source>
        <strain evidence="2">CECT 7735</strain>
    </source>
</reference>
<name>A0A0P1I1A8_9RHOB</name>
<dbReference type="EMBL" id="CYTW01000001">
    <property type="protein sequence ID" value="CUJ84139.1"/>
    <property type="molecule type" value="Genomic_DNA"/>
</dbReference>
<dbReference type="Gene3D" id="3.40.50.150">
    <property type="entry name" value="Vaccinia Virus protein VP39"/>
    <property type="match status" value="1"/>
</dbReference>